<proteinExistence type="inferred from homology"/>
<name>A0A2S9SRD3_9BACT</name>
<dbReference type="PRINTS" id="PR00368">
    <property type="entry name" value="FADPNR"/>
</dbReference>
<evidence type="ECO:0000256" key="4">
    <source>
        <dbReference type="ARBA" id="ARBA00023002"/>
    </source>
</evidence>
<organism evidence="8 10">
    <name type="scientific">Aliarcobacter cryaerophilus</name>
    <dbReference type="NCBI Taxonomy" id="28198"/>
    <lineage>
        <taxon>Bacteria</taxon>
        <taxon>Pseudomonadati</taxon>
        <taxon>Campylobacterota</taxon>
        <taxon>Epsilonproteobacteria</taxon>
        <taxon>Campylobacterales</taxon>
        <taxon>Arcobacteraceae</taxon>
        <taxon>Aliarcobacter</taxon>
    </lineage>
</organism>
<keyword evidence="3" id="KW-0274">FAD</keyword>
<evidence type="ECO:0000313" key="11">
    <source>
        <dbReference type="Proteomes" id="UP000515842"/>
    </source>
</evidence>
<sequence length="309" mass="32932">MLDLAIIGGGPAGLTAGLYATRGGLANVVMFEMGMPGGQITGSSEIENYPGQGAVMTGMDLMASWPEQCQKFGLKHEMAQVENITKNGDTFKILTNDNREFEAKAVLMATGSVPRRAGFKGEDEFFGRGVSTCATCDGFFYRGKEVAVIGGGDSALEEAYYLSKMCKKVYLVHRRDTYRAAPSTIAHIKNAENIEEVTNVGVEEVYGDNSGVLGLKVKCNKSGEIRDLPTPGVFVFVGRNVLNAPLKQADGTFLCDVIESGEVVVDLKMRTTTKGLWAAGDIRIDAAKQVVCAAADGATAAVDIIEYLG</sequence>
<gene>
    <name evidence="8" type="ORF">CJ669_01280</name>
    <name evidence="9" type="ORF">HOO34_09440</name>
</gene>
<keyword evidence="6" id="KW-0676">Redox-active center</keyword>
<dbReference type="Pfam" id="PF07992">
    <property type="entry name" value="Pyr_redox_2"/>
    <property type="match status" value="1"/>
</dbReference>
<dbReference type="EMBL" id="NXGJ01000001">
    <property type="protein sequence ID" value="PRM89155.1"/>
    <property type="molecule type" value="Genomic_DNA"/>
</dbReference>
<dbReference type="InterPro" id="IPR050097">
    <property type="entry name" value="Ferredoxin-NADP_redctase_2"/>
</dbReference>
<comment type="similarity">
    <text evidence="1">Belongs to the class-II pyridine nucleotide-disulfide oxidoreductase family.</text>
</comment>
<dbReference type="PROSITE" id="PS00573">
    <property type="entry name" value="PYRIDINE_REDOX_2"/>
    <property type="match status" value="1"/>
</dbReference>
<protein>
    <submittedName>
        <fullName evidence="9">FAD-dependent oxidoreductase</fullName>
    </submittedName>
    <submittedName>
        <fullName evidence="8">Thioredoxin-disulfide reductase</fullName>
    </submittedName>
</protein>
<dbReference type="Proteomes" id="UP000239065">
    <property type="component" value="Unassembled WGS sequence"/>
</dbReference>
<keyword evidence="4" id="KW-0560">Oxidoreductase</keyword>
<evidence type="ECO:0000256" key="1">
    <source>
        <dbReference type="ARBA" id="ARBA00009333"/>
    </source>
</evidence>
<evidence type="ECO:0000256" key="6">
    <source>
        <dbReference type="ARBA" id="ARBA00023284"/>
    </source>
</evidence>
<dbReference type="RefSeq" id="WP_105908355.1">
    <property type="nucleotide sequence ID" value="NZ_CP060693.1"/>
</dbReference>
<dbReference type="GO" id="GO:0016668">
    <property type="term" value="F:oxidoreductase activity, acting on a sulfur group of donors, NAD(P) as acceptor"/>
    <property type="evidence" value="ECO:0007669"/>
    <property type="project" value="UniProtKB-ARBA"/>
</dbReference>
<dbReference type="PANTHER" id="PTHR48105">
    <property type="entry name" value="THIOREDOXIN REDUCTASE 1-RELATED-RELATED"/>
    <property type="match status" value="1"/>
</dbReference>
<keyword evidence="5" id="KW-1015">Disulfide bond</keyword>
<evidence type="ECO:0000256" key="2">
    <source>
        <dbReference type="ARBA" id="ARBA00022630"/>
    </source>
</evidence>
<feature type="domain" description="FAD/NAD(P)-binding" evidence="7">
    <location>
        <begin position="3"/>
        <end position="297"/>
    </location>
</feature>
<dbReference type="InterPro" id="IPR023753">
    <property type="entry name" value="FAD/NAD-binding_dom"/>
</dbReference>
<dbReference type="Gene3D" id="3.50.50.60">
    <property type="entry name" value="FAD/NAD(P)-binding domain"/>
    <property type="match status" value="2"/>
</dbReference>
<evidence type="ECO:0000313" key="8">
    <source>
        <dbReference type="EMBL" id="PRM89155.1"/>
    </source>
</evidence>
<accession>A0A2S9SRD3</accession>
<reference evidence="8 10" key="1">
    <citation type="submission" date="2017-09" db="EMBL/GenBank/DDBJ databases">
        <title>Reassesment of A. cryaerophilus.</title>
        <authorList>
            <person name="Perez-Cataluna A."/>
            <person name="Collado L."/>
            <person name="Salgado O."/>
            <person name="Lefinanco V."/>
            <person name="Figueras M.J."/>
        </authorList>
    </citation>
    <scope>NUCLEOTIDE SEQUENCE [LARGE SCALE GENOMIC DNA]</scope>
    <source>
        <strain evidence="8 10">LMG 9861</strain>
    </source>
</reference>
<dbReference type="EMBL" id="CP060693">
    <property type="protein sequence ID" value="QNM89838.1"/>
    <property type="molecule type" value="Genomic_DNA"/>
</dbReference>
<evidence type="ECO:0000313" key="9">
    <source>
        <dbReference type="EMBL" id="QNM89838.1"/>
    </source>
</evidence>
<dbReference type="SUPFAM" id="SSF51905">
    <property type="entry name" value="FAD/NAD(P)-binding domain"/>
    <property type="match status" value="1"/>
</dbReference>
<keyword evidence="2" id="KW-0285">Flavoprotein</keyword>
<dbReference type="InterPro" id="IPR008255">
    <property type="entry name" value="Pyr_nucl-diS_OxRdtase_2_AS"/>
</dbReference>
<evidence type="ECO:0000259" key="7">
    <source>
        <dbReference type="Pfam" id="PF07992"/>
    </source>
</evidence>
<reference evidence="9 11" key="2">
    <citation type="journal article" date="2020" name="Front. Microbiol.">
        <title>Genomic Analysis and Antimicrobial Resistance of Aliarcobacter cryaerophilus Strains From German Water Poultry.</title>
        <authorList>
            <person name="Muller E."/>
            <person name="Hotzel H."/>
            <person name="Ahlers C."/>
            <person name="Hanel I."/>
            <person name="Tomaso H."/>
            <person name="Abdel-Glil M.Y."/>
        </authorList>
    </citation>
    <scope>NUCLEOTIDE SEQUENCE [LARGE SCALE GENOMIC DNA]</scope>
    <source>
        <strain evidence="9 11">16CS1285-4</strain>
    </source>
</reference>
<dbReference type="InterPro" id="IPR036188">
    <property type="entry name" value="FAD/NAD-bd_sf"/>
</dbReference>
<evidence type="ECO:0000313" key="10">
    <source>
        <dbReference type="Proteomes" id="UP000239065"/>
    </source>
</evidence>
<evidence type="ECO:0000256" key="3">
    <source>
        <dbReference type="ARBA" id="ARBA00022827"/>
    </source>
</evidence>
<dbReference type="AlphaFoldDB" id="A0A2S9SRD3"/>
<dbReference type="Proteomes" id="UP000515842">
    <property type="component" value="Chromosome"/>
</dbReference>
<dbReference type="PRINTS" id="PR00469">
    <property type="entry name" value="PNDRDTASEII"/>
</dbReference>
<evidence type="ECO:0000256" key="5">
    <source>
        <dbReference type="ARBA" id="ARBA00023157"/>
    </source>
</evidence>